<dbReference type="Gene3D" id="3.30.470.30">
    <property type="entry name" value="DNA ligase/mRNA capping enzyme"/>
    <property type="match status" value="1"/>
</dbReference>
<comment type="function">
    <text evidence="16">Second step of mRNA capping. Transfer of the GMP moiety of GTP to the 5'-end of RNA via an enzyme-GMP covalent reaction intermediate.</text>
</comment>
<dbReference type="InterPro" id="IPR012340">
    <property type="entry name" value="NA-bd_OB-fold"/>
</dbReference>
<evidence type="ECO:0000256" key="3">
    <source>
        <dbReference type="ARBA" id="ARBA00012475"/>
    </source>
</evidence>
<evidence type="ECO:0000256" key="8">
    <source>
        <dbReference type="ARBA" id="ARBA00022741"/>
    </source>
</evidence>
<dbReference type="GO" id="GO:0003910">
    <property type="term" value="F:DNA ligase (ATP) activity"/>
    <property type="evidence" value="ECO:0007669"/>
    <property type="project" value="InterPro"/>
</dbReference>
<evidence type="ECO:0000256" key="12">
    <source>
        <dbReference type="ARBA" id="ARBA00029909"/>
    </source>
</evidence>
<evidence type="ECO:0000256" key="18">
    <source>
        <dbReference type="SAM" id="MobiDB-lite"/>
    </source>
</evidence>
<dbReference type="PANTHER" id="PTHR10367:SF17">
    <property type="entry name" value="MRNA-CAPPING ENZYME"/>
    <property type="match status" value="1"/>
</dbReference>
<evidence type="ECO:0000256" key="13">
    <source>
        <dbReference type="ARBA" id="ARBA00030702"/>
    </source>
</evidence>
<keyword evidence="11 16" id="KW-0539">Nucleus</keyword>
<keyword evidence="5 16" id="KW-0507">mRNA processing</keyword>
<keyword evidence="9 16" id="KW-0506">mRNA capping</keyword>
<evidence type="ECO:0000256" key="11">
    <source>
        <dbReference type="ARBA" id="ARBA00023242"/>
    </source>
</evidence>
<keyword evidence="10 16" id="KW-0342">GTP-binding</keyword>
<gene>
    <name evidence="20" type="ORF">J3R30DRAFT_3430634</name>
</gene>
<protein>
    <recommendedName>
        <fullName evidence="4 16">mRNA-capping enzyme subunit alpha</fullName>
        <ecNumber evidence="3 16">2.7.7.50</ecNumber>
    </recommendedName>
    <alternativeName>
        <fullName evidence="12 16">GTP--RNA guanylyltransferase</fullName>
    </alternativeName>
    <alternativeName>
        <fullName evidence="13 16">mRNA guanylyltransferase</fullName>
    </alternativeName>
</protein>
<dbReference type="EMBL" id="JAOTPV010000002">
    <property type="protein sequence ID" value="KAJ4487738.1"/>
    <property type="molecule type" value="Genomic_DNA"/>
</dbReference>
<dbReference type="Pfam" id="PF01331">
    <property type="entry name" value="mRNA_cap_enzyme"/>
    <property type="match status" value="1"/>
</dbReference>
<dbReference type="InterPro" id="IPR013846">
    <property type="entry name" value="mRNA_cap_enzyme_C"/>
</dbReference>
<evidence type="ECO:0000256" key="10">
    <source>
        <dbReference type="ARBA" id="ARBA00023134"/>
    </source>
</evidence>
<dbReference type="GO" id="GO:0006281">
    <property type="term" value="P:DNA repair"/>
    <property type="evidence" value="ECO:0007669"/>
    <property type="project" value="InterPro"/>
</dbReference>
<dbReference type="InterPro" id="IPR012310">
    <property type="entry name" value="DNA_ligase_ATP-dep_cent"/>
</dbReference>
<dbReference type="Pfam" id="PF03919">
    <property type="entry name" value="mRNA_cap_C"/>
    <property type="match status" value="1"/>
</dbReference>
<dbReference type="OrthoDB" id="200924at2759"/>
<evidence type="ECO:0000256" key="4">
    <source>
        <dbReference type="ARBA" id="ARBA00019171"/>
    </source>
</evidence>
<dbReference type="SUPFAM" id="SSF56091">
    <property type="entry name" value="DNA ligase/mRNA capping enzyme, catalytic domain"/>
    <property type="match status" value="1"/>
</dbReference>
<dbReference type="CDD" id="cd07895">
    <property type="entry name" value="Adenylation_mRNA_capping"/>
    <property type="match status" value="1"/>
</dbReference>
<accession>A0A9W9APU3</accession>
<dbReference type="InterPro" id="IPR001339">
    <property type="entry name" value="mRNA_cap_enzyme_adenylation"/>
</dbReference>
<dbReference type="PROSITE" id="PS50160">
    <property type="entry name" value="DNA_LIGASE_A3"/>
    <property type="match status" value="1"/>
</dbReference>
<dbReference type="EC" id="2.7.7.50" evidence="3 16"/>
<keyword evidence="21" id="KW-1185">Reference proteome</keyword>
<dbReference type="PANTHER" id="PTHR10367">
    <property type="entry name" value="MRNA-CAPPING ENZYME"/>
    <property type="match status" value="1"/>
</dbReference>
<evidence type="ECO:0000313" key="21">
    <source>
        <dbReference type="Proteomes" id="UP001150266"/>
    </source>
</evidence>
<comment type="caution">
    <text evidence="20">The sequence shown here is derived from an EMBL/GenBank/DDBJ whole genome shotgun (WGS) entry which is preliminary data.</text>
</comment>
<comment type="subcellular location">
    <subcellularLocation>
        <location evidence="1 16">Nucleus</location>
    </subcellularLocation>
</comment>
<dbReference type="GO" id="GO:0005524">
    <property type="term" value="F:ATP binding"/>
    <property type="evidence" value="ECO:0007669"/>
    <property type="project" value="InterPro"/>
</dbReference>
<dbReference type="GO" id="GO:0006310">
    <property type="term" value="P:DNA recombination"/>
    <property type="evidence" value="ECO:0007669"/>
    <property type="project" value="InterPro"/>
</dbReference>
<evidence type="ECO:0000256" key="6">
    <source>
        <dbReference type="ARBA" id="ARBA00022679"/>
    </source>
</evidence>
<feature type="active site" description="N6-GMP-lysine intermediate" evidence="17">
    <location>
        <position position="62"/>
    </location>
</feature>
<keyword evidence="8 16" id="KW-0547">Nucleotide-binding</keyword>
<evidence type="ECO:0000256" key="5">
    <source>
        <dbReference type="ARBA" id="ARBA00022664"/>
    </source>
</evidence>
<organism evidence="20 21">
    <name type="scientific">Lentinula aciculospora</name>
    <dbReference type="NCBI Taxonomy" id="153920"/>
    <lineage>
        <taxon>Eukaryota</taxon>
        <taxon>Fungi</taxon>
        <taxon>Dikarya</taxon>
        <taxon>Basidiomycota</taxon>
        <taxon>Agaricomycotina</taxon>
        <taxon>Agaricomycetes</taxon>
        <taxon>Agaricomycetidae</taxon>
        <taxon>Agaricales</taxon>
        <taxon>Marasmiineae</taxon>
        <taxon>Omphalotaceae</taxon>
        <taxon>Lentinula</taxon>
    </lineage>
</organism>
<dbReference type="SUPFAM" id="SSF50249">
    <property type="entry name" value="Nucleic acid-binding proteins"/>
    <property type="match status" value="1"/>
</dbReference>
<evidence type="ECO:0000256" key="7">
    <source>
        <dbReference type="ARBA" id="ARBA00022695"/>
    </source>
</evidence>
<evidence type="ECO:0000256" key="14">
    <source>
        <dbReference type="ARBA" id="ARBA00044624"/>
    </source>
</evidence>
<evidence type="ECO:0000256" key="16">
    <source>
        <dbReference type="PIRNR" id="PIRNR036959"/>
    </source>
</evidence>
<evidence type="ECO:0000259" key="19">
    <source>
        <dbReference type="PROSITE" id="PS50160"/>
    </source>
</evidence>
<dbReference type="InterPro" id="IPR017075">
    <property type="entry name" value="mRNA_cap_enzyme_alpha"/>
</dbReference>
<dbReference type="Gene3D" id="2.40.50.140">
    <property type="entry name" value="Nucleic acid-binding proteins"/>
    <property type="match status" value="1"/>
</dbReference>
<dbReference type="Proteomes" id="UP001150266">
    <property type="component" value="Unassembled WGS sequence"/>
</dbReference>
<dbReference type="GO" id="GO:0006370">
    <property type="term" value="P:7-methylguanosine mRNA capping"/>
    <property type="evidence" value="ECO:0007669"/>
    <property type="project" value="UniProtKB-KW"/>
</dbReference>
<feature type="region of interest" description="Disordered" evidence="18">
    <location>
        <begin position="367"/>
        <end position="411"/>
    </location>
</feature>
<dbReference type="GO" id="GO:0004484">
    <property type="term" value="F:mRNA guanylyltransferase activity"/>
    <property type="evidence" value="ECO:0007669"/>
    <property type="project" value="UniProtKB-EC"/>
</dbReference>
<evidence type="ECO:0000256" key="17">
    <source>
        <dbReference type="PIRSR" id="PIRSR036959-1"/>
    </source>
</evidence>
<dbReference type="GO" id="GO:0005525">
    <property type="term" value="F:GTP binding"/>
    <property type="evidence" value="ECO:0007669"/>
    <property type="project" value="UniProtKB-KW"/>
</dbReference>
<evidence type="ECO:0000256" key="1">
    <source>
        <dbReference type="ARBA" id="ARBA00004123"/>
    </source>
</evidence>
<evidence type="ECO:0000256" key="9">
    <source>
        <dbReference type="ARBA" id="ARBA00023042"/>
    </source>
</evidence>
<evidence type="ECO:0000313" key="20">
    <source>
        <dbReference type="EMBL" id="KAJ4487738.1"/>
    </source>
</evidence>
<comment type="subunit">
    <text evidence="15">Heterodimer. The mRNA-capping enzyme is composed of two separate chains alpha and beta, respectively a mRNA guanylyltransferase and an mRNA 5'-triphosphate monophosphatase.</text>
</comment>
<reference evidence="20" key="1">
    <citation type="submission" date="2022-08" db="EMBL/GenBank/DDBJ databases">
        <title>A Global Phylogenomic Analysis of the Shiitake Genus Lentinula.</title>
        <authorList>
            <consortium name="DOE Joint Genome Institute"/>
            <person name="Sierra-Patev S."/>
            <person name="Min B."/>
            <person name="Naranjo-Ortiz M."/>
            <person name="Looney B."/>
            <person name="Konkel Z."/>
            <person name="Slot J.C."/>
            <person name="Sakamoto Y."/>
            <person name="Steenwyk J.L."/>
            <person name="Rokas A."/>
            <person name="Carro J."/>
            <person name="Camarero S."/>
            <person name="Ferreira P."/>
            <person name="Molpeceres G."/>
            <person name="Ruiz-Duenas F.J."/>
            <person name="Serrano A."/>
            <person name="Henrissat B."/>
            <person name="Drula E."/>
            <person name="Hughes K.W."/>
            <person name="Mata J.L."/>
            <person name="Ishikawa N.K."/>
            <person name="Vargas-Isla R."/>
            <person name="Ushijima S."/>
            <person name="Smith C.A."/>
            <person name="Ahrendt S."/>
            <person name="Andreopoulos W."/>
            <person name="He G."/>
            <person name="Labutti K."/>
            <person name="Lipzen A."/>
            <person name="Ng V."/>
            <person name="Riley R."/>
            <person name="Sandor L."/>
            <person name="Barry K."/>
            <person name="Martinez A.T."/>
            <person name="Xiao Y."/>
            <person name="Gibbons J.G."/>
            <person name="Terashima K."/>
            <person name="Grigoriev I.V."/>
            <person name="Hibbett D.S."/>
        </authorList>
    </citation>
    <scope>NUCLEOTIDE SEQUENCE</scope>
    <source>
        <strain evidence="20">JLM2183</strain>
    </source>
</reference>
<keyword evidence="7 16" id="KW-0548">Nucleotidyltransferase</keyword>
<keyword evidence="6 16" id="KW-0808">Transferase</keyword>
<feature type="domain" description="ATP-dependent DNA ligase family profile" evidence="19">
    <location>
        <begin position="123"/>
        <end position="232"/>
    </location>
</feature>
<evidence type="ECO:0000256" key="2">
    <source>
        <dbReference type="ARBA" id="ARBA00010237"/>
    </source>
</evidence>
<dbReference type="GO" id="GO:0031533">
    <property type="term" value="C:mRNA capping enzyme complex"/>
    <property type="evidence" value="ECO:0007669"/>
    <property type="project" value="InterPro"/>
</dbReference>
<comment type="catalytic activity">
    <reaction evidence="14">
        <text>a 5'-end diphospho-ribonucleoside in mRNA + GTP + H(+) = a 5'-end (5'-triphosphoguanosine)-ribonucleoside in mRNA + diphosphate</text>
        <dbReference type="Rhea" id="RHEA:67012"/>
        <dbReference type="Rhea" id="RHEA-COMP:17165"/>
        <dbReference type="Rhea" id="RHEA-COMP:17166"/>
        <dbReference type="ChEBI" id="CHEBI:15378"/>
        <dbReference type="ChEBI" id="CHEBI:33019"/>
        <dbReference type="ChEBI" id="CHEBI:37565"/>
        <dbReference type="ChEBI" id="CHEBI:167616"/>
        <dbReference type="ChEBI" id="CHEBI:167617"/>
        <dbReference type="EC" id="2.7.7.50"/>
    </reaction>
    <physiologicalReaction direction="left-to-right" evidence="14">
        <dbReference type="Rhea" id="RHEA:67013"/>
    </physiologicalReaction>
</comment>
<comment type="similarity">
    <text evidence="2 16">Belongs to the eukaryotic GTase family.</text>
</comment>
<dbReference type="InterPro" id="IPR051029">
    <property type="entry name" value="mRNA_Capping_Enz/RNA_Phosphat"/>
</dbReference>
<proteinExistence type="inferred from homology"/>
<dbReference type="AlphaFoldDB" id="A0A9W9APU3"/>
<sequence>MPIPDLPGEIIPKHSQQESWLKSSVARICQLENERFPGSQPVSFGTRDLLKLESQDFWVCEKSDGVRVLMFVLFDQRGQRVFLIDRHNTYREVIGLFFPHHENPMNSLRNTLVDGELVIDVDPRTRRETTCFLVFDCLVVDDQNVMSRPLDKRYGRLNEWFYKPYAKMIRDHPHVADSQPFDIKVKEIRSAYNVEQVFSIDIPALQHGNDGLIYTRVNTPYSPGTDSNVIKWKPPTENSIDFKLILRFPPLPSSASQPDFRAKPIFLLHVWCGDQNGVPRYEQYDEMYVDDDEWEKMKASGEQFDDRIVEVHWDSCVKGWRMMRFRDDKPNGNHKNVVENIITSIADGVEKETLLSRSNHIRAAWKARQGVSNQNPTLLPTRPPPPPSGHPAASSVARSSQPIPQAELRYGPLQTSQWSKVAGPKNLFGFER</sequence>
<dbReference type="PIRSF" id="PIRSF036959">
    <property type="entry name" value="mRNA_cap_alpha"/>
    <property type="match status" value="1"/>
</dbReference>
<evidence type="ECO:0000256" key="15">
    <source>
        <dbReference type="ARBA" id="ARBA00047082"/>
    </source>
</evidence>
<name>A0A9W9APU3_9AGAR</name>